<keyword evidence="2 6" id="KW-0489">Methyltransferase</keyword>
<dbReference type="GO" id="GO:0003723">
    <property type="term" value="F:RNA binding"/>
    <property type="evidence" value="ECO:0007669"/>
    <property type="project" value="InterPro"/>
</dbReference>
<keyword evidence="7" id="KW-1185">Reference proteome</keyword>
<comment type="similarity">
    <text evidence="1">Belongs to the class IV-like SAM-binding methyltransferase superfamily. RNA methyltransferase TrmH family.</text>
</comment>
<organism evidence="6 7">
    <name type="scientific">Hymenobacter setariae</name>
    <dbReference type="NCBI Taxonomy" id="2594794"/>
    <lineage>
        <taxon>Bacteria</taxon>
        <taxon>Pseudomonadati</taxon>
        <taxon>Bacteroidota</taxon>
        <taxon>Cytophagia</taxon>
        <taxon>Cytophagales</taxon>
        <taxon>Hymenobacteraceae</taxon>
        <taxon>Hymenobacter</taxon>
    </lineage>
</organism>
<feature type="domain" description="tRNA/rRNA methyltransferase SpoU type" evidence="4">
    <location>
        <begin position="109"/>
        <end position="248"/>
    </location>
</feature>
<dbReference type="Gene3D" id="3.30.1330.30">
    <property type="match status" value="1"/>
</dbReference>
<dbReference type="GO" id="GO:0006396">
    <property type="term" value="P:RNA processing"/>
    <property type="evidence" value="ECO:0007669"/>
    <property type="project" value="InterPro"/>
</dbReference>
<dbReference type="GO" id="GO:0008173">
    <property type="term" value="F:RNA methyltransferase activity"/>
    <property type="evidence" value="ECO:0007669"/>
    <property type="project" value="InterPro"/>
</dbReference>
<comment type="caution">
    <text evidence="6">The sequence shown here is derived from an EMBL/GenBank/DDBJ whole genome shotgun (WGS) entry which is preliminary data.</text>
</comment>
<evidence type="ECO:0000256" key="3">
    <source>
        <dbReference type="ARBA" id="ARBA00022679"/>
    </source>
</evidence>
<dbReference type="InterPro" id="IPR053888">
    <property type="entry name" value="MRM3-like_sub_bind"/>
</dbReference>
<dbReference type="PANTHER" id="PTHR43191">
    <property type="entry name" value="RRNA METHYLTRANSFERASE 3"/>
    <property type="match status" value="1"/>
</dbReference>
<dbReference type="InterPro" id="IPR051259">
    <property type="entry name" value="rRNA_Methyltransferase"/>
</dbReference>
<dbReference type="SUPFAM" id="SSF75217">
    <property type="entry name" value="alpha/beta knot"/>
    <property type="match status" value="1"/>
</dbReference>
<dbReference type="InterPro" id="IPR001537">
    <property type="entry name" value="SpoU_MeTrfase"/>
</dbReference>
<dbReference type="RefSeq" id="WP_144844875.1">
    <property type="nucleotide sequence ID" value="NZ_VMRJ01000001.1"/>
</dbReference>
<dbReference type="OrthoDB" id="9794400at2"/>
<dbReference type="Pfam" id="PF22435">
    <property type="entry name" value="MRM3-like_sub_bind"/>
    <property type="match status" value="1"/>
</dbReference>
<keyword evidence="3 6" id="KW-0808">Transferase</keyword>
<sequence length="255" mass="26922">MVSKALAKYIRALHQRKYRQRHAAFLVEGAKSVLELLSSSLGIEHVVATTAFAEQLAASRALPPGVPLHLASEDELTQLGTLQTNAAALAVVSQPSQPPLPAALPASRLVLALDNVADPGNLGTLWRLADWYGLPGLVLSENCADPYNPKAVAASMGAFGRVPVWADRDLGAWLGTLPPEVGIYGADLEGDNVHHLTLQPTGVLVMGSESHGLSPDVAAQLTRRLHIPHGPGGRAESLNVAVSAAILLDNFFRNL</sequence>
<gene>
    <name evidence="6" type="ORF">FNT36_04800</name>
</gene>
<dbReference type="SUPFAM" id="SSF55315">
    <property type="entry name" value="L30e-like"/>
    <property type="match status" value="1"/>
</dbReference>
<dbReference type="InterPro" id="IPR029026">
    <property type="entry name" value="tRNA_m1G_MTases_N"/>
</dbReference>
<dbReference type="Pfam" id="PF00588">
    <property type="entry name" value="SpoU_methylase"/>
    <property type="match status" value="1"/>
</dbReference>
<evidence type="ECO:0000259" key="5">
    <source>
        <dbReference type="Pfam" id="PF22435"/>
    </source>
</evidence>
<dbReference type="InterPro" id="IPR029064">
    <property type="entry name" value="Ribosomal_eL30-like_sf"/>
</dbReference>
<evidence type="ECO:0000256" key="2">
    <source>
        <dbReference type="ARBA" id="ARBA00022603"/>
    </source>
</evidence>
<dbReference type="CDD" id="cd18109">
    <property type="entry name" value="SpoU-like_RNA-MTase"/>
    <property type="match status" value="1"/>
</dbReference>
<name>A0A558C3N2_9BACT</name>
<dbReference type="PANTHER" id="PTHR43191:SF2">
    <property type="entry name" value="RRNA METHYLTRANSFERASE 3, MITOCHONDRIAL"/>
    <property type="match status" value="1"/>
</dbReference>
<evidence type="ECO:0000313" key="6">
    <source>
        <dbReference type="EMBL" id="TVT43409.1"/>
    </source>
</evidence>
<dbReference type="Proteomes" id="UP000317624">
    <property type="component" value="Unassembled WGS sequence"/>
</dbReference>
<dbReference type="AlphaFoldDB" id="A0A558C3N2"/>
<reference evidence="6 7" key="1">
    <citation type="submission" date="2019-07" db="EMBL/GenBank/DDBJ databases">
        <title>Hymenobacter sp. straun FUR1 Genome sequencing and assembly.</title>
        <authorList>
            <person name="Chhetri G."/>
        </authorList>
    </citation>
    <scope>NUCLEOTIDE SEQUENCE [LARGE SCALE GENOMIC DNA]</scope>
    <source>
        <strain evidence="6 7">Fur1</strain>
    </source>
</reference>
<feature type="domain" description="MRM3-like substrate binding" evidence="5">
    <location>
        <begin position="8"/>
        <end position="86"/>
    </location>
</feature>
<accession>A0A558C3N2</accession>
<proteinExistence type="inferred from homology"/>
<dbReference type="InterPro" id="IPR029028">
    <property type="entry name" value="Alpha/beta_knot_MTases"/>
</dbReference>
<evidence type="ECO:0000259" key="4">
    <source>
        <dbReference type="Pfam" id="PF00588"/>
    </source>
</evidence>
<evidence type="ECO:0000256" key="1">
    <source>
        <dbReference type="ARBA" id="ARBA00007228"/>
    </source>
</evidence>
<dbReference type="EMBL" id="VMRJ01000001">
    <property type="protein sequence ID" value="TVT43409.1"/>
    <property type="molecule type" value="Genomic_DNA"/>
</dbReference>
<dbReference type="GO" id="GO:0032259">
    <property type="term" value="P:methylation"/>
    <property type="evidence" value="ECO:0007669"/>
    <property type="project" value="UniProtKB-KW"/>
</dbReference>
<protein>
    <submittedName>
        <fullName evidence="6">RNA methyltransferase</fullName>
    </submittedName>
</protein>
<evidence type="ECO:0000313" key="7">
    <source>
        <dbReference type="Proteomes" id="UP000317624"/>
    </source>
</evidence>
<dbReference type="Gene3D" id="3.40.1280.10">
    <property type="match status" value="1"/>
</dbReference>